<reference evidence="1" key="2">
    <citation type="journal article" date="2015" name="Fish Shellfish Immunol.">
        <title>Early steps in the European eel (Anguilla anguilla)-Vibrio vulnificus interaction in the gills: Role of the RtxA13 toxin.</title>
        <authorList>
            <person name="Callol A."/>
            <person name="Pajuelo D."/>
            <person name="Ebbesson L."/>
            <person name="Teles M."/>
            <person name="MacKenzie S."/>
            <person name="Amaro C."/>
        </authorList>
    </citation>
    <scope>NUCLEOTIDE SEQUENCE</scope>
</reference>
<dbReference type="EMBL" id="GBXM01065174">
    <property type="protein sequence ID" value="JAH43403.1"/>
    <property type="molecule type" value="Transcribed_RNA"/>
</dbReference>
<proteinExistence type="predicted"/>
<name>A0A0E9SSB6_ANGAN</name>
<organism evidence="1">
    <name type="scientific">Anguilla anguilla</name>
    <name type="common">European freshwater eel</name>
    <name type="synonym">Muraena anguilla</name>
    <dbReference type="NCBI Taxonomy" id="7936"/>
    <lineage>
        <taxon>Eukaryota</taxon>
        <taxon>Metazoa</taxon>
        <taxon>Chordata</taxon>
        <taxon>Craniata</taxon>
        <taxon>Vertebrata</taxon>
        <taxon>Euteleostomi</taxon>
        <taxon>Actinopterygii</taxon>
        <taxon>Neopterygii</taxon>
        <taxon>Teleostei</taxon>
        <taxon>Anguilliformes</taxon>
        <taxon>Anguillidae</taxon>
        <taxon>Anguilla</taxon>
    </lineage>
</organism>
<sequence length="31" mass="3669">MITKLKKQHSITAIKGWLKLCVWRVLNFPTD</sequence>
<accession>A0A0E9SSB6</accession>
<protein>
    <submittedName>
        <fullName evidence="1">Uncharacterized protein</fullName>
    </submittedName>
</protein>
<evidence type="ECO:0000313" key="1">
    <source>
        <dbReference type="EMBL" id="JAH43403.1"/>
    </source>
</evidence>
<reference evidence="1" key="1">
    <citation type="submission" date="2014-11" db="EMBL/GenBank/DDBJ databases">
        <authorList>
            <person name="Amaro Gonzalez C."/>
        </authorList>
    </citation>
    <scope>NUCLEOTIDE SEQUENCE</scope>
</reference>
<dbReference type="AlphaFoldDB" id="A0A0E9SSB6"/>